<evidence type="ECO:0000313" key="1">
    <source>
        <dbReference type="EMBL" id="PON62689.1"/>
    </source>
</evidence>
<dbReference type="InParanoid" id="A0A2P5CNR1"/>
<dbReference type="AlphaFoldDB" id="A0A2P5CNR1"/>
<dbReference type="EMBL" id="JXTC01000344">
    <property type="protein sequence ID" value="PON62689.1"/>
    <property type="molecule type" value="Genomic_DNA"/>
</dbReference>
<name>A0A2P5CNR1_TREOI</name>
<accession>A0A2P5CNR1</accession>
<dbReference type="OrthoDB" id="10337173at2759"/>
<protein>
    <submittedName>
        <fullName evidence="1">Uncharacterized protein</fullName>
    </submittedName>
</protein>
<dbReference type="Proteomes" id="UP000237000">
    <property type="component" value="Unassembled WGS sequence"/>
</dbReference>
<sequence length="55" mass="6137">STIEEFKEEELDVTTEVKDLFILDENQVLGCVEIGNEGKNMLVALSYGNTVENDT</sequence>
<reference evidence="2" key="1">
    <citation type="submission" date="2016-06" db="EMBL/GenBank/DDBJ databases">
        <title>Parallel loss of symbiosis genes in relatives of nitrogen-fixing non-legume Parasponia.</title>
        <authorList>
            <person name="Van Velzen R."/>
            <person name="Holmer R."/>
            <person name="Bu F."/>
            <person name="Rutten L."/>
            <person name="Van Zeijl A."/>
            <person name="Liu W."/>
            <person name="Santuari L."/>
            <person name="Cao Q."/>
            <person name="Sharma T."/>
            <person name="Shen D."/>
            <person name="Roswanjaya Y."/>
            <person name="Wardhani T."/>
            <person name="Kalhor M.S."/>
            <person name="Jansen J."/>
            <person name="Van den Hoogen J."/>
            <person name="Gungor B."/>
            <person name="Hartog M."/>
            <person name="Hontelez J."/>
            <person name="Verver J."/>
            <person name="Yang W.-C."/>
            <person name="Schijlen E."/>
            <person name="Repin R."/>
            <person name="Schilthuizen M."/>
            <person name="Schranz E."/>
            <person name="Heidstra R."/>
            <person name="Miyata K."/>
            <person name="Fedorova E."/>
            <person name="Kohlen W."/>
            <person name="Bisseling T."/>
            <person name="Smit S."/>
            <person name="Geurts R."/>
        </authorList>
    </citation>
    <scope>NUCLEOTIDE SEQUENCE [LARGE SCALE GENOMIC DNA]</scope>
    <source>
        <strain evidence="2">cv. RG33-2</strain>
    </source>
</reference>
<comment type="caution">
    <text evidence="1">The sequence shown here is derived from an EMBL/GenBank/DDBJ whole genome shotgun (WGS) entry which is preliminary data.</text>
</comment>
<gene>
    <name evidence="1" type="ORF">TorRG33x02_278580</name>
</gene>
<organism evidence="1 2">
    <name type="scientific">Trema orientale</name>
    <name type="common">Charcoal tree</name>
    <name type="synonym">Celtis orientalis</name>
    <dbReference type="NCBI Taxonomy" id="63057"/>
    <lineage>
        <taxon>Eukaryota</taxon>
        <taxon>Viridiplantae</taxon>
        <taxon>Streptophyta</taxon>
        <taxon>Embryophyta</taxon>
        <taxon>Tracheophyta</taxon>
        <taxon>Spermatophyta</taxon>
        <taxon>Magnoliopsida</taxon>
        <taxon>eudicotyledons</taxon>
        <taxon>Gunneridae</taxon>
        <taxon>Pentapetalae</taxon>
        <taxon>rosids</taxon>
        <taxon>fabids</taxon>
        <taxon>Rosales</taxon>
        <taxon>Cannabaceae</taxon>
        <taxon>Trema</taxon>
    </lineage>
</organism>
<evidence type="ECO:0000313" key="2">
    <source>
        <dbReference type="Proteomes" id="UP000237000"/>
    </source>
</evidence>
<feature type="non-terminal residue" evidence="1">
    <location>
        <position position="1"/>
    </location>
</feature>
<proteinExistence type="predicted"/>
<keyword evidence="2" id="KW-1185">Reference proteome</keyword>